<keyword evidence="1" id="KW-0472">Membrane</keyword>
<feature type="transmembrane region" description="Helical" evidence="1">
    <location>
        <begin position="22"/>
        <end position="50"/>
    </location>
</feature>
<dbReference type="Proteomes" id="UP000095463">
    <property type="component" value="Unassembled WGS sequence"/>
</dbReference>
<comment type="caution">
    <text evidence="2">The sequence shown here is derived from an EMBL/GenBank/DDBJ whole genome shotgun (WGS) entry which is preliminary data.</text>
</comment>
<accession>A0A1E5XRU7</accession>
<keyword evidence="1" id="KW-1133">Transmembrane helix</keyword>
<sequence length="187" mass="19390">MTGVLPDLPLVANPSRLWLSPIAAIALFAGLVALLPTLLLLASLVGLLGMHPSVELTLLALPTLAVGVFFLAVGSVVIGDLRLRRPVLTIDEHGVFDRRVTDAPIAWTDVVEVAPAPGGGGILLALKTPLETRLSPYRAGTAGFRQPAAGLANIPVRGMDRPAKLLAETLTVLALRNGAVPPAEEAA</sequence>
<dbReference type="OrthoDB" id="7949624at2"/>
<gene>
    <name evidence="2" type="ORF">VW23_016710</name>
</gene>
<evidence type="ECO:0000256" key="1">
    <source>
        <dbReference type="SAM" id="Phobius"/>
    </source>
</evidence>
<evidence type="ECO:0000313" key="3">
    <source>
        <dbReference type="Proteomes" id="UP000095463"/>
    </source>
</evidence>
<evidence type="ECO:0008006" key="4">
    <source>
        <dbReference type="Google" id="ProtNLM"/>
    </source>
</evidence>
<dbReference type="EMBL" id="LAJE02000161">
    <property type="protein sequence ID" value="OEO31326.1"/>
    <property type="molecule type" value="Genomic_DNA"/>
</dbReference>
<organism evidence="2 3">
    <name type="scientific">Devosia insulae DS-56</name>
    <dbReference type="NCBI Taxonomy" id="1116389"/>
    <lineage>
        <taxon>Bacteria</taxon>
        <taxon>Pseudomonadati</taxon>
        <taxon>Pseudomonadota</taxon>
        <taxon>Alphaproteobacteria</taxon>
        <taxon>Hyphomicrobiales</taxon>
        <taxon>Devosiaceae</taxon>
        <taxon>Devosia</taxon>
    </lineage>
</organism>
<feature type="transmembrane region" description="Helical" evidence="1">
    <location>
        <begin position="56"/>
        <end position="78"/>
    </location>
</feature>
<evidence type="ECO:0000313" key="2">
    <source>
        <dbReference type="EMBL" id="OEO31326.1"/>
    </source>
</evidence>
<dbReference type="RefSeq" id="WP_069909468.1">
    <property type="nucleotide sequence ID" value="NZ_LAJE02000161.1"/>
</dbReference>
<keyword evidence="1" id="KW-0812">Transmembrane</keyword>
<reference evidence="2 3" key="1">
    <citation type="journal article" date="2015" name="Genome Announc.">
        <title>Genome Assemblies of Three Soil-Associated Devosia species: D. insulae, D. limi, and D. soli.</title>
        <authorList>
            <person name="Hassan Y.I."/>
            <person name="Lepp D."/>
            <person name="Zhou T."/>
        </authorList>
    </citation>
    <scope>NUCLEOTIDE SEQUENCE [LARGE SCALE GENOMIC DNA]</scope>
    <source>
        <strain evidence="2 3">DS-56</strain>
    </source>
</reference>
<proteinExistence type="predicted"/>
<protein>
    <recommendedName>
        <fullName evidence="4">PH domain-containing protein</fullName>
    </recommendedName>
</protein>
<dbReference type="AlphaFoldDB" id="A0A1E5XRU7"/>
<keyword evidence="3" id="KW-1185">Reference proteome</keyword>
<name>A0A1E5XRU7_9HYPH</name>